<dbReference type="PANTHER" id="PTHR42924:SF3">
    <property type="entry name" value="POLYMERASE_HISTIDINOL PHOSPHATASE N-TERMINAL DOMAIN-CONTAINING PROTEIN"/>
    <property type="match status" value="1"/>
</dbReference>
<dbReference type="EMBL" id="BMKW01000039">
    <property type="protein sequence ID" value="GGJ45066.1"/>
    <property type="molecule type" value="Genomic_DNA"/>
</dbReference>
<proteinExistence type="predicted"/>
<protein>
    <submittedName>
        <fullName evidence="2">Phosphoesterase</fullName>
    </submittedName>
</protein>
<dbReference type="InterPro" id="IPR016195">
    <property type="entry name" value="Pol/histidinol_Pase-like"/>
</dbReference>
<dbReference type="Gene3D" id="3.20.20.140">
    <property type="entry name" value="Metal-dependent hydrolases"/>
    <property type="match status" value="1"/>
</dbReference>
<evidence type="ECO:0000313" key="3">
    <source>
        <dbReference type="Proteomes" id="UP000661507"/>
    </source>
</evidence>
<dbReference type="Pfam" id="PF13304">
    <property type="entry name" value="AAA_21"/>
    <property type="match status" value="1"/>
</dbReference>
<dbReference type="CDD" id="cd07432">
    <property type="entry name" value="PHP_HisPPase"/>
    <property type="match status" value="1"/>
</dbReference>
<dbReference type="GO" id="GO:0016887">
    <property type="term" value="F:ATP hydrolysis activity"/>
    <property type="evidence" value="ECO:0007669"/>
    <property type="project" value="InterPro"/>
</dbReference>
<dbReference type="NCBIfam" id="NF045780">
    <property type="entry name" value="TrlF_fam_ATP"/>
    <property type="match status" value="1"/>
</dbReference>
<accession>A0A917L6Y0</accession>
<evidence type="ECO:0000259" key="1">
    <source>
        <dbReference type="SMART" id="SM00481"/>
    </source>
</evidence>
<dbReference type="InterPro" id="IPR054787">
    <property type="entry name" value="TrlF_ATPase"/>
</dbReference>
<dbReference type="InterPro" id="IPR004013">
    <property type="entry name" value="PHP_dom"/>
</dbReference>
<dbReference type="InterPro" id="IPR038729">
    <property type="entry name" value="Rad50/SbcC_AAA"/>
</dbReference>
<organism evidence="2 3">
    <name type="scientific">Neoroseomonas lacus</name>
    <dbReference type="NCBI Taxonomy" id="287609"/>
    <lineage>
        <taxon>Bacteria</taxon>
        <taxon>Pseudomonadati</taxon>
        <taxon>Pseudomonadota</taxon>
        <taxon>Alphaproteobacteria</taxon>
        <taxon>Acetobacterales</taxon>
        <taxon>Acetobacteraceae</taxon>
        <taxon>Neoroseomonas</taxon>
    </lineage>
</organism>
<reference evidence="2" key="1">
    <citation type="journal article" date="2014" name="Int. J. Syst. Evol. Microbiol.">
        <title>Complete genome sequence of Corynebacterium casei LMG S-19264T (=DSM 44701T), isolated from a smear-ripened cheese.</title>
        <authorList>
            <consortium name="US DOE Joint Genome Institute (JGI-PGF)"/>
            <person name="Walter F."/>
            <person name="Albersmeier A."/>
            <person name="Kalinowski J."/>
            <person name="Ruckert C."/>
        </authorList>
    </citation>
    <scope>NUCLEOTIDE SEQUENCE</scope>
    <source>
        <strain evidence="2">CGMCC 1.3617</strain>
    </source>
</reference>
<dbReference type="Proteomes" id="UP000661507">
    <property type="component" value="Unassembled WGS sequence"/>
</dbReference>
<dbReference type="InterPro" id="IPR027417">
    <property type="entry name" value="P-loop_NTPase"/>
</dbReference>
<dbReference type="SMART" id="SM00481">
    <property type="entry name" value="POLIIIAc"/>
    <property type="match status" value="1"/>
</dbReference>
<dbReference type="InterPro" id="IPR003141">
    <property type="entry name" value="Pol/His_phosphatase_N"/>
</dbReference>
<dbReference type="Pfam" id="PF02811">
    <property type="entry name" value="PHP"/>
    <property type="match status" value="1"/>
</dbReference>
<sequence length="897" mass="98394">MDLETLASLSNGARFFRADLHVHSYGGSYDVSDAKATPENIVREAASEGLSIIAIADHNEISNVRAAVAAGAAANILVIPAVELSAPEGHLLCYLPSPEAMDRFYNRLSIAGRGTVDCRCQTGTTDCLNLLREHDGFAILAHVDGSGSFEENVPRFTPAKLDILCHEALLGFEVIRADGDILYTDGDTNIDRRNAAGVRIERLKLGSRQFLARVLNSDAHTLNAVGRNARNQNRITRYKMERPSFDGLRLALDEADTRVRIEDEVPRSVPIVKGVSFEGGFLDGQTIHFNANLTCIVGGRGSGKSTAFEAVRLLCQYGPPEAGSVIDSDVWPDLLALFYRDETRQTHILSRAKDGALENVDDPVLGSVSFPMESYRQGETNTISKKAQDDPLALLTFLDRLVSIEVAIEAEDAVRTELNELTPEVVKARKNVAEIPGCERDLKLKRGQVERLKKDRGEEIIKLQQRLESERRTRNSIAAALTELKGATSQEGITAITKGIREVAQGSFEIGAPEVAAIVADTTAYEGKVATMQAGLVTSTNSYSTAVQAQIASWRSKETKTAEQIDEKKKELLAAGIRLDIPFIQKLVADEANLTERLRKLNTWKPHLAALEKKRTDLLKQRWAARSKVAGIRSAFATKASEALKGTLSDIFVTLKFDEGALCPEGERLVIETMGWRTLQQLKAAALINDLTLPKLLDCLKRRDSKPIAALRTPQGGAVFQQGEIDVLVERLSDFDLLAQLETAAVHDAPRLSVTKRVTAQDGSAKFIPREFKRLSLGQQQSVLLALMLSSESRAPLIVDQPEDNLDSEFIYKTLVPVLRRVKERRQVIVVTHNANIAVLGDAEQIVVLKATNEQATITSRGSIDEPATREAACAILEGSREAFERRARIYGKRTGT</sequence>
<dbReference type="PANTHER" id="PTHR42924">
    <property type="entry name" value="EXONUCLEASE"/>
    <property type="match status" value="1"/>
</dbReference>
<dbReference type="GO" id="GO:0035312">
    <property type="term" value="F:5'-3' DNA exonuclease activity"/>
    <property type="evidence" value="ECO:0007669"/>
    <property type="project" value="TreeGrafter"/>
</dbReference>
<dbReference type="SUPFAM" id="SSF52540">
    <property type="entry name" value="P-loop containing nucleoside triphosphate hydrolases"/>
    <property type="match status" value="1"/>
</dbReference>
<dbReference type="InterPro" id="IPR052018">
    <property type="entry name" value="PHP_domain"/>
</dbReference>
<dbReference type="AlphaFoldDB" id="A0A917L6Y0"/>
<dbReference type="GO" id="GO:0006302">
    <property type="term" value="P:double-strand break repair"/>
    <property type="evidence" value="ECO:0007669"/>
    <property type="project" value="InterPro"/>
</dbReference>
<dbReference type="SUPFAM" id="SSF89550">
    <property type="entry name" value="PHP domain-like"/>
    <property type="match status" value="1"/>
</dbReference>
<dbReference type="Gene3D" id="3.40.50.300">
    <property type="entry name" value="P-loop containing nucleotide triphosphate hydrolases"/>
    <property type="match status" value="2"/>
</dbReference>
<feature type="domain" description="Polymerase/histidinol phosphatase N-terminal" evidence="1">
    <location>
        <begin position="18"/>
        <end position="88"/>
    </location>
</feature>
<name>A0A917L6Y0_9PROT</name>
<gene>
    <name evidence="2" type="ORF">GCM10011320_60600</name>
</gene>
<dbReference type="RefSeq" id="WP_188973948.1">
    <property type="nucleotide sequence ID" value="NZ_BMKW01000039.1"/>
</dbReference>
<keyword evidence="3" id="KW-1185">Reference proteome</keyword>
<evidence type="ECO:0000313" key="2">
    <source>
        <dbReference type="EMBL" id="GGJ45066.1"/>
    </source>
</evidence>
<dbReference type="InterPro" id="IPR003959">
    <property type="entry name" value="ATPase_AAA_core"/>
</dbReference>
<dbReference type="Pfam" id="PF13476">
    <property type="entry name" value="AAA_23"/>
    <property type="match status" value="1"/>
</dbReference>
<dbReference type="GO" id="GO:0005524">
    <property type="term" value="F:ATP binding"/>
    <property type="evidence" value="ECO:0007669"/>
    <property type="project" value="InterPro"/>
</dbReference>
<reference evidence="2" key="2">
    <citation type="submission" date="2020-09" db="EMBL/GenBank/DDBJ databases">
        <authorList>
            <person name="Sun Q."/>
            <person name="Zhou Y."/>
        </authorList>
    </citation>
    <scope>NUCLEOTIDE SEQUENCE</scope>
    <source>
        <strain evidence="2">CGMCC 1.3617</strain>
    </source>
</reference>
<dbReference type="GO" id="GO:0004534">
    <property type="term" value="F:5'-3' RNA exonuclease activity"/>
    <property type="evidence" value="ECO:0007669"/>
    <property type="project" value="TreeGrafter"/>
</dbReference>
<comment type="caution">
    <text evidence="2">The sequence shown here is derived from an EMBL/GenBank/DDBJ whole genome shotgun (WGS) entry which is preliminary data.</text>
</comment>